<keyword evidence="5" id="KW-0238">DNA-binding</keyword>
<keyword evidence="3" id="KW-0862">Zinc</keyword>
<dbReference type="CDD" id="cd00067">
    <property type="entry name" value="GAL4"/>
    <property type="match status" value="1"/>
</dbReference>
<evidence type="ECO:0000313" key="12">
    <source>
        <dbReference type="Proteomes" id="UP000307173"/>
    </source>
</evidence>
<proteinExistence type="predicted"/>
<evidence type="ECO:0000256" key="9">
    <source>
        <dbReference type="SAM" id="Phobius"/>
    </source>
</evidence>
<dbReference type="STRING" id="52247.A0A4T0X0Q1"/>
<dbReference type="CDD" id="cd12148">
    <property type="entry name" value="fungal_TF_MHR"/>
    <property type="match status" value="1"/>
</dbReference>
<feature type="compositionally biased region" description="Low complexity" evidence="8">
    <location>
        <begin position="195"/>
        <end position="216"/>
    </location>
</feature>
<dbReference type="Pfam" id="PF04082">
    <property type="entry name" value="Fungal_trans"/>
    <property type="match status" value="1"/>
</dbReference>
<dbReference type="GO" id="GO:0006351">
    <property type="term" value="P:DNA-templated transcription"/>
    <property type="evidence" value="ECO:0007669"/>
    <property type="project" value="InterPro"/>
</dbReference>
<dbReference type="InterPro" id="IPR036864">
    <property type="entry name" value="Zn2-C6_fun-type_DNA-bd_sf"/>
</dbReference>
<feature type="domain" description="Zn(2)-C6 fungal-type" evidence="10">
    <location>
        <begin position="77"/>
        <end position="107"/>
    </location>
</feature>
<dbReference type="PANTHER" id="PTHR47782">
    <property type="entry name" value="ZN(II)2CYS6 TRANSCRIPTION FACTOR (EUROFUNG)-RELATED"/>
    <property type="match status" value="1"/>
</dbReference>
<evidence type="ECO:0000256" key="1">
    <source>
        <dbReference type="ARBA" id="ARBA00004123"/>
    </source>
</evidence>
<dbReference type="AlphaFoldDB" id="A0A4T0X0Q1"/>
<dbReference type="InterPro" id="IPR007219">
    <property type="entry name" value="XnlR_reg_dom"/>
</dbReference>
<keyword evidence="9" id="KW-0812">Transmembrane</keyword>
<keyword evidence="9" id="KW-1133">Transmembrane helix</keyword>
<dbReference type="InterPro" id="IPR052202">
    <property type="entry name" value="Yeast_MetPath_Reg"/>
</dbReference>
<dbReference type="GO" id="GO:0008270">
    <property type="term" value="F:zinc ion binding"/>
    <property type="evidence" value="ECO:0007669"/>
    <property type="project" value="InterPro"/>
</dbReference>
<dbReference type="InterPro" id="IPR001138">
    <property type="entry name" value="Zn2Cys6_DnaBD"/>
</dbReference>
<keyword evidence="12" id="KW-1185">Reference proteome</keyword>
<dbReference type="GO" id="GO:0045944">
    <property type="term" value="P:positive regulation of transcription by RNA polymerase II"/>
    <property type="evidence" value="ECO:0007669"/>
    <property type="project" value="TreeGrafter"/>
</dbReference>
<evidence type="ECO:0000259" key="10">
    <source>
        <dbReference type="PROSITE" id="PS50048"/>
    </source>
</evidence>
<comment type="caution">
    <text evidence="11">The sequence shown here is derived from an EMBL/GenBank/DDBJ whole genome shotgun (WGS) entry which is preliminary data.</text>
</comment>
<feature type="compositionally biased region" description="Polar residues" evidence="8">
    <location>
        <begin position="809"/>
        <end position="844"/>
    </location>
</feature>
<protein>
    <recommendedName>
        <fullName evidence="10">Zn(2)-C6 fungal-type domain-containing protein</fullName>
    </recommendedName>
</protein>
<evidence type="ECO:0000256" key="6">
    <source>
        <dbReference type="ARBA" id="ARBA00023163"/>
    </source>
</evidence>
<feature type="compositionally biased region" description="Low complexity" evidence="8">
    <location>
        <begin position="1"/>
        <end position="17"/>
    </location>
</feature>
<keyword evidence="6" id="KW-0804">Transcription</keyword>
<feature type="region of interest" description="Disordered" evidence="8">
    <location>
        <begin position="183"/>
        <end position="216"/>
    </location>
</feature>
<dbReference type="Pfam" id="PF00172">
    <property type="entry name" value="Zn_clus"/>
    <property type="match status" value="1"/>
</dbReference>
<dbReference type="GO" id="GO:0000981">
    <property type="term" value="F:DNA-binding transcription factor activity, RNA polymerase II-specific"/>
    <property type="evidence" value="ECO:0007669"/>
    <property type="project" value="InterPro"/>
</dbReference>
<evidence type="ECO:0000313" key="11">
    <source>
        <dbReference type="EMBL" id="TID28217.1"/>
    </source>
</evidence>
<comment type="subcellular location">
    <subcellularLocation>
        <location evidence="1">Nucleus</location>
    </subcellularLocation>
</comment>
<feature type="region of interest" description="Disordered" evidence="8">
    <location>
        <begin position="715"/>
        <end position="844"/>
    </location>
</feature>
<dbReference type="EMBL" id="SELW01000415">
    <property type="protein sequence ID" value="TID28217.1"/>
    <property type="molecule type" value="Genomic_DNA"/>
</dbReference>
<evidence type="ECO:0000256" key="4">
    <source>
        <dbReference type="ARBA" id="ARBA00023015"/>
    </source>
</evidence>
<feature type="transmembrane region" description="Helical" evidence="9">
    <location>
        <begin position="588"/>
        <end position="610"/>
    </location>
</feature>
<accession>A0A4T0X0Q1</accession>
<dbReference type="PANTHER" id="PTHR47782:SF12">
    <property type="entry name" value="ZN(II)2CYS6 TRANSCRIPTION FACTOR (EUROFUNG)"/>
    <property type="match status" value="1"/>
</dbReference>
<keyword evidence="4" id="KW-0805">Transcription regulation</keyword>
<keyword evidence="2" id="KW-0479">Metal-binding</keyword>
<keyword evidence="7" id="KW-0539">Nucleus</keyword>
<evidence type="ECO:0000256" key="5">
    <source>
        <dbReference type="ARBA" id="ARBA00023125"/>
    </source>
</evidence>
<evidence type="ECO:0000256" key="2">
    <source>
        <dbReference type="ARBA" id="ARBA00022723"/>
    </source>
</evidence>
<dbReference type="GO" id="GO:0043565">
    <property type="term" value="F:sequence-specific DNA binding"/>
    <property type="evidence" value="ECO:0007669"/>
    <property type="project" value="TreeGrafter"/>
</dbReference>
<dbReference type="SUPFAM" id="SSF57701">
    <property type="entry name" value="Zn2/Cys6 DNA-binding domain"/>
    <property type="match status" value="1"/>
</dbReference>
<feature type="compositionally biased region" description="Basic and acidic residues" evidence="8">
    <location>
        <begin position="756"/>
        <end position="767"/>
    </location>
</feature>
<dbReference type="GO" id="GO:0005634">
    <property type="term" value="C:nucleus"/>
    <property type="evidence" value="ECO:0007669"/>
    <property type="project" value="UniProtKB-SubCell"/>
</dbReference>
<name>A0A4T0X0Q1_9ASCO</name>
<evidence type="ECO:0000256" key="3">
    <source>
        <dbReference type="ARBA" id="ARBA00022833"/>
    </source>
</evidence>
<sequence>MAETTVSAGQSSTSTSSPHHQMKNFADVNGDKTNRHYLSSKNPSISASSTPQTISQTTPTPASTAITPSKRNSRSTSCYLCQRRKQKCDQRLPHCTNCIKAKVPCQQPPRYGENNVSTKNQNNEYTLFLEKKVKQLEKLLDLKAQERQALLAEQARKPTLNDEKILKYKKISNLIVPELPPLHQHMQTPLPPLQLPSLSHNSNSNSNSTSTSTSTSSSILITKSPFHHVNIPYLTFMNENKTLFENSTIRKYPLVEIMKLDPEINIDHTYAKNLISLYFKMLQFKFPLLDEVELQKLNDSVYEEGKVSDNDDSTYYNCALLNLVFAISALFYKSTGKYKGPNPFCFFSAALRYCILLDIKSFTDSEFRKIDLLVLMCTFLIRADKNSNNLYLLIQEISHTCMRLKLHKSKTYANLSVADKDLRMRKFWCCYMLERSILISISKPFVMGESKIDMDIPLFNSQSTQHDSFINQSIKIKRLESKFIERLKINSSTNSTSTSSNIIKAQLVKVEKFFQELQNWRNECRGFNNNGIENQTLLFYYYKAVRNLIQPYLELLDPADKLFKECQAAAGQICQSLKNYHSKTFHGFSILNIHLVFVAGITLVYCWWLQRNRDDMQRKLLGDDKKHTRPVVSEDLFTGLNDMSACSICLYVMSERTKFALSFRDIFDEIMTATVGNLILRCGPDSSEILYRGSGLPPAIYRKPFKHFQIDSNLDRSDDDQLEDEERLKRKGHLTRSAIPKGLSHLLLHPPGQETDSVKDDSDDSKGKSKTSSSFSSDRILPPPVRLPMLSQQQNYRENSESDIANKGSPFTSSVLSPLNHTTVPNTTKTISNANTTPNSSLANILSTPAGVDLSVKKDNLQQPMNETMFKSPVSEYSQTSSKTSSSNFSPKVNDSFIVPNSIPQLFPFVGGTTTMISNISTWTEESGQQVPQTGLPHASGTGYIPMNGSIYSGPIAHTPGGLPPYDSIYMQHQMQHQRYQQQLQQQEYEQQLQVKAEEALVNAHAHAHAHAHAQVQTQAQIDMPPSNYQQPFDQQQQFQHNVQMGDNLGGLFDVVGNEDSWYLNNDIGFFP</sequence>
<gene>
    <name evidence="11" type="ORF">CANINC_002650</name>
</gene>
<evidence type="ECO:0000256" key="8">
    <source>
        <dbReference type="SAM" id="MobiDB-lite"/>
    </source>
</evidence>
<dbReference type="OrthoDB" id="2399539at2759"/>
<keyword evidence="9" id="KW-0472">Membrane</keyword>
<feature type="compositionally biased region" description="Low complexity" evidence="8">
    <location>
        <begin position="43"/>
        <end position="69"/>
    </location>
</feature>
<organism evidence="11 12">
    <name type="scientific">Pichia inconspicua</name>
    <dbReference type="NCBI Taxonomy" id="52247"/>
    <lineage>
        <taxon>Eukaryota</taxon>
        <taxon>Fungi</taxon>
        <taxon>Dikarya</taxon>
        <taxon>Ascomycota</taxon>
        <taxon>Saccharomycotina</taxon>
        <taxon>Pichiomycetes</taxon>
        <taxon>Pichiales</taxon>
        <taxon>Pichiaceae</taxon>
        <taxon>Pichia</taxon>
    </lineage>
</organism>
<dbReference type="SMART" id="SM00066">
    <property type="entry name" value="GAL4"/>
    <property type="match status" value="1"/>
</dbReference>
<dbReference type="Gene3D" id="4.10.240.10">
    <property type="entry name" value="Zn(2)-C6 fungal-type DNA-binding domain"/>
    <property type="match status" value="1"/>
</dbReference>
<feature type="region of interest" description="Disordered" evidence="8">
    <location>
        <begin position="1"/>
        <end position="72"/>
    </location>
</feature>
<reference evidence="11 12" key="1">
    <citation type="journal article" date="2019" name="Front. Genet.">
        <title>Whole-Genome Sequencing of the Opportunistic Yeast Pathogen Candida inconspicua Uncovers Its Hybrid Origin.</title>
        <authorList>
            <person name="Mixao V."/>
            <person name="Hansen A.P."/>
            <person name="Saus E."/>
            <person name="Boekhout T."/>
            <person name="Lass-Florl C."/>
            <person name="Gabaldon T."/>
        </authorList>
    </citation>
    <scope>NUCLEOTIDE SEQUENCE [LARGE SCALE GENOMIC DNA]</scope>
    <source>
        <strain evidence="11 12">CBS 180</strain>
    </source>
</reference>
<dbReference type="Proteomes" id="UP000307173">
    <property type="component" value="Unassembled WGS sequence"/>
</dbReference>
<evidence type="ECO:0000256" key="7">
    <source>
        <dbReference type="ARBA" id="ARBA00023242"/>
    </source>
</evidence>
<dbReference type="PROSITE" id="PS50048">
    <property type="entry name" value="ZN2_CY6_FUNGAL_2"/>
    <property type="match status" value="1"/>
</dbReference>